<dbReference type="GO" id="GO:0016758">
    <property type="term" value="F:hexosyltransferase activity"/>
    <property type="evidence" value="ECO:0007669"/>
    <property type="project" value="InterPro"/>
</dbReference>
<dbReference type="OrthoDB" id="6381420at2759"/>
<evidence type="ECO:0000256" key="1">
    <source>
        <dbReference type="ARBA" id="ARBA00004323"/>
    </source>
</evidence>
<evidence type="ECO:0000313" key="12">
    <source>
        <dbReference type="Proteomes" id="UP000053660"/>
    </source>
</evidence>
<keyword evidence="12" id="KW-1185">Reference proteome</keyword>
<dbReference type="AlphaFoldDB" id="A0A0B1TH25"/>
<dbReference type="Proteomes" id="UP000053660">
    <property type="component" value="Unassembled WGS sequence"/>
</dbReference>
<keyword evidence="8 10" id="KW-0333">Golgi apparatus</keyword>
<dbReference type="EC" id="2.4.1.-" evidence="10"/>
<proteinExistence type="inferred from homology"/>
<evidence type="ECO:0000256" key="6">
    <source>
        <dbReference type="ARBA" id="ARBA00022968"/>
    </source>
</evidence>
<evidence type="ECO:0000256" key="7">
    <source>
        <dbReference type="ARBA" id="ARBA00022989"/>
    </source>
</evidence>
<dbReference type="PANTHER" id="PTHR11214:SF364">
    <property type="entry name" value="HEXOSYLTRANSFERASE"/>
    <property type="match status" value="1"/>
</dbReference>
<keyword evidence="5 10" id="KW-0812">Transmembrane</keyword>
<keyword evidence="6 10" id="KW-0735">Signal-anchor</keyword>
<evidence type="ECO:0000256" key="2">
    <source>
        <dbReference type="ARBA" id="ARBA00008661"/>
    </source>
</evidence>
<evidence type="ECO:0000256" key="10">
    <source>
        <dbReference type="RuleBase" id="RU363063"/>
    </source>
</evidence>
<keyword evidence="9 10" id="KW-0472">Membrane</keyword>
<sequence length="204" mass="23608">MCVRFLCRVGVIAVVLFCTWYSLTHNVHPEQPQCDNLPSKLYVHPIHSFNTSPAVRRDPRPAFAPRIRLLPHALCESNISVVFVIHSDLRNTAQRQFQRKQLDDEWLDTIHAKRMFVVGSTVGETMDKYEKEAEKYDDLLQVDSIEHYHNITYKAQAWIQMMTACPHPPRFIIKIDDDVMVDRVGVEYLINRYTPSACSLLGVP</sequence>
<dbReference type="InterPro" id="IPR002659">
    <property type="entry name" value="Glyco_trans_31"/>
</dbReference>
<keyword evidence="3 10" id="KW-0328">Glycosyltransferase</keyword>
<evidence type="ECO:0000256" key="8">
    <source>
        <dbReference type="ARBA" id="ARBA00023034"/>
    </source>
</evidence>
<protein>
    <recommendedName>
        <fullName evidence="10">Hexosyltransferase</fullName>
        <ecNumber evidence="10">2.4.1.-</ecNumber>
    </recommendedName>
</protein>
<gene>
    <name evidence="11" type="ORF">OESDEN_03482</name>
</gene>
<evidence type="ECO:0000256" key="3">
    <source>
        <dbReference type="ARBA" id="ARBA00022676"/>
    </source>
</evidence>
<dbReference type="PANTHER" id="PTHR11214">
    <property type="entry name" value="BETA-1,3-N-ACETYLGLUCOSAMINYLTRANSFERASE"/>
    <property type="match status" value="1"/>
</dbReference>
<evidence type="ECO:0000256" key="4">
    <source>
        <dbReference type="ARBA" id="ARBA00022679"/>
    </source>
</evidence>
<evidence type="ECO:0000313" key="11">
    <source>
        <dbReference type="EMBL" id="KHJ96554.1"/>
    </source>
</evidence>
<dbReference type="GO" id="GO:0006493">
    <property type="term" value="P:protein O-linked glycosylation"/>
    <property type="evidence" value="ECO:0007669"/>
    <property type="project" value="TreeGrafter"/>
</dbReference>
<dbReference type="Pfam" id="PF01762">
    <property type="entry name" value="Galactosyl_T"/>
    <property type="match status" value="1"/>
</dbReference>
<feature type="transmembrane region" description="Helical" evidence="10">
    <location>
        <begin position="5"/>
        <end position="23"/>
    </location>
</feature>
<name>A0A0B1TH25_OESDE</name>
<dbReference type="EMBL" id="KN549639">
    <property type="protein sequence ID" value="KHJ96554.1"/>
    <property type="molecule type" value="Genomic_DNA"/>
</dbReference>
<accession>A0A0B1TH25</accession>
<dbReference type="GO" id="GO:0000139">
    <property type="term" value="C:Golgi membrane"/>
    <property type="evidence" value="ECO:0007669"/>
    <property type="project" value="UniProtKB-SubCell"/>
</dbReference>
<comment type="subcellular location">
    <subcellularLocation>
        <location evidence="1 10">Golgi apparatus membrane</location>
        <topology evidence="1 10">Single-pass type II membrane protein</topology>
    </subcellularLocation>
</comment>
<reference evidence="11 12" key="1">
    <citation type="submission" date="2014-03" db="EMBL/GenBank/DDBJ databases">
        <title>Draft genome of the hookworm Oesophagostomum dentatum.</title>
        <authorList>
            <person name="Mitreva M."/>
        </authorList>
    </citation>
    <scope>NUCLEOTIDE SEQUENCE [LARGE SCALE GENOMIC DNA]</scope>
    <source>
        <strain evidence="11 12">OD-Hann</strain>
    </source>
</reference>
<keyword evidence="7 10" id="KW-1133">Transmembrane helix</keyword>
<comment type="similarity">
    <text evidence="2 10">Belongs to the glycosyltransferase 31 family.</text>
</comment>
<evidence type="ECO:0000256" key="9">
    <source>
        <dbReference type="ARBA" id="ARBA00023136"/>
    </source>
</evidence>
<evidence type="ECO:0000256" key="5">
    <source>
        <dbReference type="ARBA" id="ARBA00022692"/>
    </source>
</evidence>
<organism evidence="11 12">
    <name type="scientific">Oesophagostomum dentatum</name>
    <name type="common">Nodular worm</name>
    <dbReference type="NCBI Taxonomy" id="61180"/>
    <lineage>
        <taxon>Eukaryota</taxon>
        <taxon>Metazoa</taxon>
        <taxon>Ecdysozoa</taxon>
        <taxon>Nematoda</taxon>
        <taxon>Chromadorea</taxon>
        <taxon>Rhabditida</taxon>
        <taxon>Rhabditina</taxon>
        <taxon>Rhabditomorpha</taxon>
        <taxon>Strongyloidea</taxon>
        <taxon>Strongylidae</taxon>
        <taxon>Oesophagostomum</taxon>
    </lineage>
</organism>
<keyword evidence="4" id="KW-0808">Transferase</keyword>